<evidence type="ECO:0000256" key="1">
    <source>
        <dbReference type="SAM" id="MobiDB-lite"/>
    </source>
</evidence>
<feature type="region of interest" description="Disordered" evidence="1">
    <location>
        <begin position="18"/>
        <end position="54"/>
    </location>
</feature>
<reference evidence="2" key="1">
    <citation type="journal article" date="2023" name="Science">
        <title>Genome structures resolve the early diversification of teleost fishes.</title>
        <authorList>
            <person name="Parey E."/>
            <person name="Louis A."/>
            <person name="Montfort J."/>
            <person name="Bouchez O."/>
            <person name="Roques C."/>
            <person name="Iampietro C."/>
            <person name="Lluch J."/>
            <person name="Castinel A."/>
            <person name="Donnadieu C."/>
            <person name="Desvignes T."/>
            <person name="Floi Bucao C."/>
            <person name="Jouanno E."/>
            <person name="Wen M."/>
            <person name="Mejri S."/>
            <person name="Dirks R."/>
            <person name="Jansen H."/>
            <person name="Henkel C."/>
            <person name="Chen W.J."/>
            <person name="Zahm M."/>
            <person name="Cabau C."/>
            <person name="Klopp C."/>
            <person name="Thompson A.W."/>
            <person name="Robinson-Rechavi M."/>
            <person name="Braasch I."/>
            <person name="Lecointre G."/>
            <person name="Bobe J."/>
            <person name="Postlethwait J.H."/>
            <person name="Berthelot C."/>
            <person name="Roest Crollius H."/>
            <person name="Guiguen Y."/>
        </authorList>
    </citation>
    <scope>NUCLEOTIDE SEQUENCE</scope>
    <source>
        <strain evidence="2">NC1722</strain>
    </source>
</reference>
<feature type="region of interest" description="Disordered" evidence="1">
    <location>
        <begin position="171"/>
        <end position="226"/>
    </location>
</feature>
<dbReference type="AlphaFoldDB" id="A0AAD7WB13"/>
<dbReference type="EMBL" id="JAINUG010000174">
    <property type="protein sequence ID" value="KAJ8390103.1"/>
    <property type="molecule type" value="Genomic_DNA"/>
</dbReference>
<proteinExistence type="predicted"/>
<accession>A0AAD7WB13</accession>
<gene>
    <name evidence="2" type="ORF">AAFF_G00111170</name>
</gene>
<protein>
    <submittedName>
        <fullName evidence="2">Uncharacterized protein</fullName>
    </submittedName>
</protein>
<sequence length="226" mass="24162">MLTAGGVGWGRSLRWRHSASGSRSDEDPSPLLTHFPGSRSGGGVSDSMPKLPPATGFERRVRFHTAEVCKGPRFPASLSFGACNPIAGRDKSSHLRFGCEPKTGVAPERFPSHAISPGICAVGRSTQRRARLGADVLDSSRVVRSVTGVGRRSWQLGPVFGMDRMRCSVTDANGARRQEGASMTFRPRGAETDRPSPCTEADLPPQPPTPPDQLDLQPADLSTNCS</sequence>
<evidence type="ECO:0000313" key="2">
    <source>
        <dbReference type="EMBL" id="KAJ8390103.1"/>
    </source>
</evidence>
<comment type="caution">
    <text evidence="2">The sequence shown here is derived from an EMBL/GenBank/DDBJ whole genome shotgun (WGS) entry which is preliminary data.</text>
</comment>
<name>A0AAD7WB13_9TELE</name>
<keyword evidence="3" id="KW-1185">Reference proteome</keyword>
<organism evidence="2 3">
    <name type="scientific">Aldrovandia affinis</name>
    <dbReference type="NCBI Taxonomy" id="143900"/>
    <lineage>
        <taxon>Eukaryota</taxon>
        <taxon>Metazoa</taxon>
        <taxon>Chordata</taxon>
        <taxon>Craniata</taxon>
        <taxon>Vertebrata</taxon>
        <taxon>Euteleostomi</taxon>
        <taxon>Actinopterygii</taxon>
        <taxon>Neopterygii</taxon>
        <taxon>Teleostei</taxon>
        <taxon>Notacanthiformes</taxon>
        <taxon>Halosauridae</taxon>
        <taxon>Aldrovandia</taxon>
    </lineage>
</organism>
<evidence type="ECO:0000313" key="3">
    <source>
        <dbReference type="Proteomes" id="UP001221898"/>
    </source>
</evidence>
<dbReference type="Proteomes" id="UP001221898">
    <property type="component" value="Unassembled WGS sequence"/>
</dbReference>